<comment type="caution">
    <text evidence="1">The sequence shown here is derived from an EMBL/GenBank/DDBJ whole genome shotgun (WGS) entry which is preliminary data.</text>
</comment>
<dbReference type="RefSeq" id="WP_023926951.1">
    <property type="nucleotide sequence ID" value="NZ_KI669454.1"/>
</dbReference>
<protein>
    <submittedName>
        <fullName evidence="1">HAD hydrolase, family IB</fullName>
    </submittedName>
</protein>
<dbReference type="OrthoDB" id="9784466at2"/>
<dbReference type="EMBL" id="AZJI01000001">
    <property type="protein sequence ID" value="ETD24949.1"/>
    <property type="molecule type" value="Genomic_DNA"/>
</dbReference>
<dbReference type="Gene3D" id="3.40.50.1000">
    <property type="entry name" value="HAD superfamily/HAD-like"/>
    <property type="match status" value="1"/>
</dbReference>
<keyword evidence="2" id="KW-1185">Reference proteome</keyword>
<dbReference type="InterPro" id="IPR036412">
    <property type="entry name" value="HAD-like_sf"/>
</dbReference>
<dbReference type="Proteomes" id="UP000018731">
    <property type="component" value="Unassembled WGS sequence"/>
</dbReference>
<dbReference type="InterPro" id="IPR006385">
    <property type="entry name" value="HAD_hydro_SerB1"/>
</dbReference>
<sequence length="231" mass="26655">MNKKTLAIFDFCETLVSIQSIPPFLSLAQQHNPHIAKQYKKPRGLKKIYHRLARSVYKRTKLPFLKKYMPNDTKPVHFEALRGLEVEVAENLAKDYVQNELLKRVNQKIINKLEWHKAQGHTIAIVSGGLEIYIKYFADYFGIPRENIIAIEIESNGGILTGNMNGIHTMEHRKLYKLVERINLSEFDLQKSYFYSDCPSDIPLLSFVGNPVVVECGKDTLWAKILGYEIM</sequence>
<dbReference type="HOGENOM" id="CLU_052657_2_1_7"/>
<dbReference type="SUPFAM" id="SSF56784">
    <property type="entry name" value="HAD-like"/>
    <property type="match status" value="1"/>
</dbReference>
<evidence type="ECO:0000313" key="1">
    <source>
        <dbReference type="EMBL" id="ETD24949.1"/>
    </source>
</evidence>
<dbReference type="PANTHER" id="PTHR43344">
    <property type="entry name" value="PHOSPHOSERINE PHOSPHATASE"/>
    <property type="match status" value="1"/>
</dbReference>
<dbReference type="STRING" id="1357400.HMPREF2086_00283"/>
<dbReference type="InterPro" id="IPR050582">
    <property type="entry name" value="HAD-like_SerB"/>
</dbReference>
<gene>
    <name evidence="1" type="ORF">HMPREF2086_00283</name>
</gene>
<keyword evidence="1" id="KW-0378">Hydrolase</keyword>
<dbReference type="InterPro" id="IPR023214">
    <property type="entry name" value="HAD_sf"/>
</dbReference>
<dbReference type="GO" id="GO:0016787">
    <property type="term" value="F:hydrolase activity"/>
    <property type="evidence" value="ECO:0007669"/>
    <property type="project" value="UniProtKB-KW"/>
</dbReference>
<dbReference type="eggNOG" id="COG0560">
    <property type="taxonomic scope" value="Bacteria"/>
</dbReference>
<proteinExistence type="predicted"/>
<accession>V8CC82</accession>
<evidence type="ECO:0000313" key="2">
    <source>
        <dbReference type="Proteomes" id="UP000018731"/>
    </source>
</evidence>
<dbReference type="PATRIC" id="fig|1357400.3.peg.392"/>
<dbReference type="AlphaFoldDB" id="V8CC82"/>
<dbReference type="NCBIfam" id="TIGR01490">
    <property type="entry name" value="HAD-SF-IB-hyp1"/>
    <property type="match status" value="1"/>
</dbReference>
<dbReference type="Gene3D" id="1.20.1440.100">
    <property type="entry name" value="SG protein - dephosphorylation function"/>
    <property type="match status" value="1"/>
</dbReference>
<dbReference type="Pfam" id="PF12710">
    <property type="entry name" value="HAD"/>
    <property type="match status" value="1"/>
</dbReference>
<organism evidence="1 2">
    <name type="scientific">Helicobacter macacae MIT 99-5501</name>
    <dbReference type="NCBI Taxonomy" id="1357400"/>
    <lineage>
        <taxon>Bacteria</taxon>
        <taxon>Pseudomonadati</taxon>
        <taxon>Campylobacterota</taxon>
        <taxon>Epsilonproteobacteria</taxon>
        <taxon>Campylobacterales</taxon>
        <taxon>Helicobacteraceae</taxon>
        <taxon>Helicobacter</taxon>
    </lineage>
</organism>
<name>V8CC82_9HELI</name>
<dbReference type="NCBIfam" id="TIGR01488">
    <property type="entry name" value="HAD-SF-IB"/>
    <property type="match status" value="1"/>
</dbReference>
<reference evidence="1 2" key="1">
    <citation type="journal article" date="2014" name="Genome Announc.">
        <title>Draft genome sequences of six enterohepatic helicobacter species isolated from humans and one from rhesus macaques.</title>
        <authorList>
            <person name="Shen Z."/>
            <person name="Sheh A."/>
            <person name="Young S.K."/>
            <person name="Abouelliel A."/>
            <person name="Ward D.V."/>
            <person name="Earl A.M."/>
            <person name="Fox J.G."/>
        </authorList>
    </citation>
    <scope>NUCLEOTIDE SEQUENCE [LARGE SCALE GENOMIC DNA]</scope>
    <source>
        <strain evidence="1 2">MIT 99-5501</strain>
    </source>
</reference>